<proteinExistence type="predicted"/>
<dbReference type="GO" id="GO:0006298">
    <property type="term" value="P:mismatch repair"/>
    <property type="evidence" value="ECO:0007669"/>
    <property type="project" value="InterPro"/>
</dbReference>
<dbReference type="PANTHER" id="PTHR11361:SF99">
    <property type="entry name" value="DNA MISMATCH REPAIR PROTEIN"/>
    <property type="match status" value="1"/>
</dbReference>
<keyword evidence="1" id="KW-0547">Nucleotide-binding</keyword>
<protein>
    <submittedName>
        <fullName evidence="6">MutS-related protein, family 1</fullName>
    </submittedName>
</protein>
<dbReference type="GO" id="GO:0030983">
    <property type="term" value="F:mismatched DNA binding"/>
    <property type="evidence" value="ECO:0007669"/>
    <property type="project" value="InterPro"/>
</dbReference>
<keyword evidence="3" id="KW-0238">DNA-binding</keyword>
<dbReference type="Gene3D" id="3.40.50.300">
    <property type="entry name" value="P-loop containing nucleotide triphosphate hydrolases"/>
    <property type="match status" value="1"/>
</dbReference>
<dbReference type="Pfam" id="PF00488">
    <property type="entry name" value="MutS_V"/>
    <property type="match status" value="1"/>
</dbReference>
<sequence>MPALAPVIPPLDSPTPAEAIYQERHDRFAGEARALTGRWNVVANGRLVAFALAAILLVWGIAAGAPVTVAIGVALVVVFLVLVQQHRALGAVRGRALALAEINREGVARVRREWSDLPLHDDEPALPGHPYDGDLDITGHASLLHLLDTTTSSLGRSWLRRWLLEPTPLTATRERQAAVAELAPWLGERQDLARLGRQRKPAGPPDTFLAWAEGAQWLSRRAWLPWYARISASVFIAGIVLQALGVTPIPLWLPVLVLNLAVSAFVSGPAHDIISRVASQQGALQRYGDQLGAITGWEVRSPLLVAIRGRLAASGDAAPAALRRLDRILSWTIPRGSLVYVPAQAAVLWDVHLLASLEGWQRRNGRQVRRWLDATAETEALCALAGLAGDNPGWATPDLDPDRRAIESSRLGHPLIAATVRVDNDVTIGPEGSFLLVTGSNMSGKSTLLRAIGVNAVLAGAGGPVCAASLRMPPVDLWTSVRVSDSLAAGVSFFMAELLRLKSVVDAATAHAAGPRDRAFLYLLDEILQGTNSRERRIAARRIVGRLVASGAIGAVTTHDLDLAEHPALARAAVPVHFREHVVQGPAGAEMRFDHLMRDGVATSTNALRLMEAIGLALPDPDETADEARLPVSTAAQPGQ</sequence>
<evidence type="ECO:0000256" key="4">
    <source>
        <dbReference type="SAM" id="Phobius"/>
    </source>
</evidence>
<dbReference type="InterPro" id="IPR036187">
    <property type="entry name" value="DNA_mismatch_repair_MutS_sf"/>
</dbReference>
<keyword evidence="4" id="KW-0472">Membrane</keyword>
<reference evidence="6" key="1">
    <citation type="submission" date="2020-02" db="EMBL/GenBank/DDBJ databases">
        <authorList>
            <person name="Meier V. D."/>
        </authorList>
    </citation>
    <scope>NUCLEOTIDE SEQUENCE</scope>
    <source>
        <strain evidence="6">AVDCRST_MAG33</strain>
    </source>
</reference>
<dbReference type="InterPro" id="IPR027417">
    <property type="entry name" value="P-loop_NTPase"/>
</dbReference>
<dbReference type="InterPro" id="IPR045076">
    <property type="entry name" value="MutS"/>
</dbReference>
<evidence type="ECO:0000259" key="5">
    <source>
        <dbReference type="SMART" id="SM00534"/>
    </source>
</evidence>
<keyword evidence="2" id="KW-0067">ATP-binding</keyword>
<dbReference type="InterPro" id="IPR000432">
    <property type="entry name" value="DNA_mismatch_repair_MutS_C"/>
</dbReference>
<feature type="transmembrane region" description="Helical" evidence="4">
    <location>
        <begin position="226"/>
        <end position="245"/>
    </location>
</feature>
<dbReference type="GO" id="GO:0140664">
    <property type="term" value="F:ATP-dependent DNA damage sensor activity"/>
    <property type="evidence" value="ECO:0007669"/>
    <property type="project" value="InterPro"/>
</dbReference>
<feature type="transmembrane region" description="Helical" evidence="4">
    <location>
        <begin position="50"/>
        <end position="83"/>
    </location>
</feature>
<evidence type="ECO:0000256" key="3">
    <source>
        <dbReference type="ARBA" id="ARBA00023125"/>
    </source>
</evidence>
<dbReference type="AlphaFoldDB" id="A0A6J4UTI9"/>
<keyword evidence="4" id="KW-0812">Transmembrane</keyword>
<evidence type="ECO:0000256" key="1">
    <source>
        <dbReference type="ARBA" id="ARBA00022741"/>
    </source>
</evidence>
<dbReference type="SMART" id="SM00534">
    <property type="entry name" value="MUTSac"/>
    <property type="match status" value="1"/>
</dbReference>
<dbReference type="GO" id="GO:0005524">
    <property type="term" value="F:ATP binding"/>
    <property type="evidence" value="ECO:0007669"/>
    <property type="project" value="UniProtKB-KW"/>
</dbReference>
<feature type="domain" description="DNA mismatch repair proteins mutS family" evidence="5">
    <location>
        <begin position="432"/>
        <end position="633"/>
    </location>
</feature>
<dbReference type="SUPFAM" id="SSF48334">
    <property type="entry name" value="DNA repair protein MutS, domain III"/>
    <property type="match status" value="1"/>
</dbReference>
<evidence type="ECO:0000256" key="2">
    <source>
        <dbReference type="ARBA" id="ARBA00022840"/>
    </source>
</evidence>
<organism evidence="6">
    <name type="scientific">uncultured Thermomicrobiales bacterium</name>
    <dbReference type="NCBI Taxonomy" id="1645740"/>
    <lineage>
        <taxon>Bacteria</taxon>
        <taxon>Pseudomonadati</taxon>
        <taxon>Thermomicrobiota</taxon>
        <taxon>Thermomicrobia</taxon>
        <taxon>Thermomicrobiales</taxon>
        <taxon>environmental samples</taxon>
    </lineage>
</organism>
<evidence type="ECO:0000313" key="6">
    <source>
        <dbReference type="EMBL" id="CAA9559400.1"/>
    </source>
</evidence>
<dbReference type="EMBL" id="CADCWK010000156">
    <property type="protein sequence ID" value="CAA9559400.1"/>
    <property type="molecule type" value="Genomic_DNA"/>
</dbReference>
<dbReference type="Gene3D" id="1.10.1420.10">
    <property type="match status" value="1"/>
</dbReference>
<keyword evidence="4" id="KW-1133">Transmembrane helix</keyword>
<dbReference type="PANTHER" id="PTHR11361">
    <property type="entry name" value="DNA MISMATCH REPAIR PROTEIN MUTS FAMILY MEMBER"/>
    <property type="match status" value="1"/>
</dbReference>
<gene>
    <name evidence="6" type="ORF">AVDCRST_MAG33-1553</name>
</gene>
<accession>A0A6J4UTI9</accession>
<dbReference type="GO" id="GO:0005829">
    <property type="term" value="C:cytosol"/>
    <property type="evidence" value="ECO:0007669"/>
    <property type="project" value="TreeGrafter"/>
</dbReference>
<dbReference type="SUPFAM" id="SSF52540">
    <property type="entry name" value="P-loop containing nucleoside triphosphate hydrolases"/>
    <property type="match status" value="1"/>
</dbReference>
<name>A0A6J4UTI9_9BACT</name>